<comment type="caution">
    <text evidence="2">The sequence shown here is derived from an EMBL/GenBank/DDBJ whole genome shotgun (WGS) entry which is preliminary data.</text>
</comment>
<feature type="compositionally biased region" description="Polar residues" evidence="1">
    <location>
        <begin position="167"/>
        <end position="188"/>
    </location>
</feature>
<evidence type="ECO:0000313" key="2">
    <source>
        <dbReference type="EMBL" id="KAL3107885.1"/>
    </source>
</evidence>
<dbReference type="Gene3D" id="3.40.30.10">
    <property type="entry name" value="Glutaredoxin"/>
    <property type="match status" value="1"/>
</dbReference>
<protein>
    <recommendedName>
        <fullName evidence="4">Glutaredoxin domain-containing protein</fullName>
    </recommendedName>
</protein>
<gene>
    <name evidence="2" type="ORF">niasHT_019886</name>
</gene>
<name>A0ABD2KY43_9BILA</name>
<sequence length="702" mass="73572">MVSELHNFPRMLEGAFTSAVVAPGAPIGIVPLSSGVGGGTDVGDGDGGAYEYPLIEETDPFGGAPEPRLQQEQTFAGQSYGRKAKLANLPIGGKEEWEDEMVGEGGEGRTEMGQIERGGGMPFWVGGTMAAGETTDGTRTDSEEQQRYSQYLETIHQRYGVVPSAAGRSSNAQQQHTGDSAKFSSFPSQLAARGGGGDGILPSIGFGGTAMPYELRRFGGIFGGTGANPLAPRPKESSPPSPSPFSASFGTFPSASLPCAAADPPSSPSFGHASAVGAAMADCGEMGATGRKTQFGLGQNIPRLGGGGGTSTGGAEVGAGQGGAGVGVPWKVNGAVVVPTENDQTNNNNGDGGGDQNTRNGGQYQQLQKMLSLQQRKTVPQMPNFNGAVSGYDGGPFSVGGGTSAAAADGGPPWRQHQKPTPPPMVAQQNAVVQQQGNAGYWQMPTTNGPEIGCSGGEAAANSDGRVDNNNLQQQLLEQSLLLALLTTQQQTTTATPTNRMPTQPMPMITPEAMEMPMMATTTMEMPIMTTPTTATTHGEMPEEKTPPIQKSTTSLQALSQQIRRLPAVLYADSRKSDSRQLEVLLRDGYGLPLVTFYADKIGRLAAVEANLAKLTAHREMPFLFICGTFIGSLEHIKKYHEQKQMPRLVEFVCSGEAEKSGDGAEMAPMAAKALEKACIPALVANQRCSEGRRRGEEEERK</sequence>
<feature type="region of interest" description="Disordered" evidence="1">
    <location>
        <begin position="165"/>
        <end position="190"/>
    </location>
</feature>
<dbReference type="Proteomes" id="UP001620626">
    <property type="component" value="Unassembled WGS sequence"/>
</dbReference>
<feature type="region of interest" description="Disordered" evidence="1">
    <location>
        <begin position="340"/>
        <end position="361"/>
    </location>
</feature>
<evidence type="ECO:0000256" key="1">
    <source>
        <dbReference type="SAM" id="MobiDB-lite"/>
    </source>
</evidence>
<evidence type="ECO:0000313" key="3">
    <source>
        <dbReference type="Proteomes" id="UP001620626"/>
    </source>
</evidence>
<accession>A0ABD2KY43</accession>
<dbReference type="EMBL" id="JBICBT010000604">
    <property type="protein sequence ID" value="KAL3107885.1"/>
    <property type="molecule type" value="Genomic_DNA"/>
</dbReference>
<feature type="region of interest" description="Disordered" evidence="1">
    <location>
        <begin position="226"/>
        <end position="249"/>
    </location>
</feature>
<dbReference type="AlphaFoldDB" id="A0ABD2KY43"/>
<organism evidence="2 3">
    <name type="scientific">Heterodera trifolii</name>
    <dbReference type="NCBI Taxonomy" id="157864"/>
    <lineage>
        <taxon>Eukaryota</taxon>
        <taxon>Metazoa</taxon>
        <taxon>Ecdysozoa</taxon>
        <taxon>Nematoda</taxon>
        <taxon>Chromadorea</taxon>
        <taxon>Rhabditida</taxon>
        <taxon>Tylenchina</taxon>
        <taxon>Tylenchomorpha</taxon>
        <taxon>Tylenchoidea</taxon>
        <taxon>Heteroderidae</taxon>
        <taxon>Heteroderinae</taxon>
        <taxon>Heterodera</taxon>
    </lineage>
</organism>
<feature type="region of interest" description="Disordered" evidence="1">
    <location>
        <begin position="401"/>
        <end position="424"/>
    </location>
</feature>
<evidence type="ECO:0008006" key="4">
    <source>
        <dbReference type="Google" id="ProtNLM"/>
    </source>
</evidence>
<reference evidence="2 3" key="1">
    <citation type="submission" date="2024-10" db="EMBL/GenBank/DDBJ databases">
        <authorList>
            <person name="Kim D."/>
        </authorList>
    </citation>
    <scope>NUCLEOTIDE SEQUENCE [LARGE SCALE GENOMIC DNA]</scope>
    <source>
        <strain evidence="2">BH-2024</strain>
    </source>
</reference>
<proteinExistence type="predicted"/>
<keyword evidence="3" id="KW-1185">Reference proteome</keyword>
<dbReference type="PROSITE" id="PS51354">
    <property type="entry name" value="GLUTAREDOXIN_2"/>
    <property type="match status" value="1"/>
</dbReference>